<evidence type="ECO:0000313" key="3">
    <source>
        <dbReference type="Proteomes" id="UP000053477"/>
    </source>
</evidence>
<dbReference type="Proteomes" id="UP000053477">
    <property type="component" value="Unassembled WGS sequence"/>
</dbReference>
<sequence length="101" mass="10950">MAPHPFSPRALGRSRISLTQPCLSLKSNVEHVATHPASQDASDHDVRHANRPTNMPTPAYYTCSTKSAAKNATRRPLANRIGSFWDVSSLRRRGGARAGAS</sequence>
<accession>A0A0H2RGZ4</accession>
<proteinExistence type="predicted"/>
<name>A0A0H2RGZ4_9AGAM</name>
<organism evidence="2 3">
    <name type="scientific">Schizopora paradoxa</name>
    <dbReference type="NCBI Taxonomy" id="27342"/>
    <lineage>
        <taxon>Eukaryota</taxon>
        <taxon>Fungi</taxon>
        <taxon>Dikarya</taxon>
        <taxon>Basidiomycota</taxon>
        <taxon>Agaricomycotina</taxon>
        <taxon>Agaricomycetes</taxon>
        <taxon>Hymenochaetales</taxon>
        <taxon>Schizoporaceae</taxon>
        <taxon>Schizopora</taxon>
    </lineage>
</organism>
<keyword evidence="3" id="KW-1185">Reference proteome</keyword>
<reference evidence="2 3" key="1">
    <citation type="submission" date="2015-04" db="EMBL/GenBank/DDBJ databases">
        <title>Complete genome sequence of Schizopora paradoxa KUC8140, a cosmopolitan wood degrader in East Asia.</title>
        <authorList>
            <consortium name="DOE Joint Genome Institute"/>
            <person name="Min B."/>
            <person name="Park H."/>
            <person name="Jang Y."/>
            <person name="Kim J.-J."/>
            <person name="Kim K.H."/>
            <person name="Pangilinan J."/>
            <person name="Lipzen A."/>
            <person name="Riley R."/>
            <person name="Grigoriev I.V."/>
            <person name="Spatafora J.W."/>
            <person name="Choi I.-G."/>
        </authorList>
    </citation>
    <scope>NUCLEOTIDE SEQUENCE [LARGE SCALE GENOMIC DNA]</scope>
    <source>
        <strain evidence="2 3">KUC8140</strain>
    </source>
</reference>
<feature type="compositionally biased region" description="Polar residues" evidence="1">
    <location>
        <begin position="51"/>
        <end position="61"/>
    </location>
</feature>
<dbReference type="InParanoid" id="A0A0H2RGZ4"/>
<feature type="region of interest" description="Disordered" evidence="1">
    <location>
        <begin position="33"/>
        <end position="61"/>
    </location>
</feature>
<dbReference type="EMBL" id="KQ086008">
    <property type="protein sequence ID" value="KLO11140.1"/>
    <property type="molecule type" value="Genomic_DNA"/>
</dbReference>
<gene>
    <name evidence="2" type="ORF">SCHPADRAFT_906298</name>
</gene>
<dbReference type="AlphaFoldDB" id="A0A0H2RGZ4"/>
<evidence type="ECO:0000256" key="1">
    <source>
        <dbReference type="SAM" id="MobiDB-lite"/>
    </source>
</evidence>
<evidence type="ECO:0000313" key="2">
    <source>
        <dbReference type="EMBL" id="KLO11140.1"/>
    </source>
</evidence>
<protein>
    <submittedName>
        <fullName evidence="2">Uncharacterized protein</fullName>
    </submittedName>
</protein>